<proteinExistence type="predicted"/>
<feature type="signal peptide" evidence="1">
    <location>
        <begin position="1"/>
        <end position="23"/>
    </location>
</feature>
<accession>A0A9N9WZ11</accession>
<dbReference type="Gene3D" id="2.60.40.770">
    <property type="match status" value="1"/>
</dbReference>
<sequence>MITRKKILVILILALLSFEDGMSMAINDALDFQDCGSKYDIISLDIANCYSIPCGVTQGNLIEITYELEKTLTSDTDSVTFEAYWLVSGTQYTAFILPDNCNLGDCLSISDNRMQFTVLLYVPEIMPSMSSGSLYWRTMNAQTREMISCSRVPIYTF</sequence>
<organism evidence="2 3">
    <name type="scientific">Chironomus riparius</name>
    <dbReference type="NCBI Taxonomy" id="315576"/>
    <lineage>
        <taxon>Eukaryota</taxon>
        <taxon>Metazoa</taxon>
        <taxon>Ecdysozoa</taxon>
        <taxon>Arthropoda</taxon>
        <taxon>Hexapoda</taxon>
        <taxon>Insecta</taxon>
        <taxon>Pterygota</taxon>
        <taxon>Neoptera</taxon>
        <taxon>Endopterygota</taxon>
        <taxon>Diptera</taxon>
        <taxon>Nematocera</taxon>
        <taxon>Chironomoidea</taxon>
        <taxon>Chironomidae</taxon>
        <taxon>Chironominae</taxon>
        <taxon>Chironomus</taxon>
    </lineage>
</organism>
<name>A0A9N9WZ11_9DIPT</name>
<gene>
    <name evidence="2" type="ORF">CHIRRI_LOCUS12243</name>
</gene>
<dbReference type="EMBL" id="OU895879">
    <property type="protein sequence ID" value="CAG9809417.1"/>
    <property type="molecule type" value="Genomic_DNA"/>
</dbReference>
<dbReference type="OrthoDB" id="6489092at2759"/>
<evidence type="ECO:0000313" key="3">
    <source>
        <dbReference type="Proteomes" id="UP001153620"/>
    </source>
</evidence>
<reference evidence="2" key="2">
    <citation type="submission" date="2022-10" db="EMBL/GenBank/DDBJ databases">
        <authorList>
            <consortium name="ENA_rothamsted_submissions"/>
            <consortium name="culmorum"/>
            <person name="King R."/>
        </authorList>
    </citation>
    <scope>NUCLEOTIDE SEQUENCE</scope>
</reference>
<keyword evidence="3" id="KW-1185">Reference proteome</keyword>
<evidence type="ECO:0000313" key="2">
    <source>
        <dbReference type="EMBL" id="CAG9809417.1"/>
    </source>
</evidence>
<dbReference type="InterPro" id="IPR014756">
    <property type="entry name" value="Ig_E-set"/>
</dbReference>
<reference evidence="2" key="1">
    <citation type="submission" date="2022-01" db="EMBL/GenBank/DDBJ databases">
        <authorList>
            <person name="King R."/>
        </authorList>
    </citation>
    <scope>NUCLEOTIDE SEQUENCE</scope>
</reference>
<evidence type="ECO:0000256" key="1">
    <source>
        <dbReference type="SAM" id="SignalP"/>
    </source>
</evidence>
<dbReference type="SUPFAM" id="SSF81296">
    <property type="entry name" value="E set domains"/>
    <property type="match status" value="1"/>
</dbReference>
<keyword evidence="1" id="KW-0732">Signal</keyword>
<evidence type="ECO:0008006" key="4">
    <source>
        <dbReference type="Google" id="ProtNLM"/>
    </source>
</evidence>
<dbReference type="AlphaFoldDB" id="A0A9N9WZ11"/>
<protein>
    <recommendedName>
        <fullName evidence="4">MD-2-related lipid-recognition domain-containing protein</fullName>
    </recommendedName>
</protein>
<feature type="chain" id="PRO_5040457205" description="MD-2-related lipid-recognition domain-containing protein" evidence="1">
    <location>
        <begin position="24"/>
        <end position="157"/>
    </location>
</feature>
<dbReference type="Proteomes" id="UP001153620">
    <property type="component" value="Chromosome 3"/>
</dbReference>